<gene>
    <name evidence="2" type="ORF">ACFSHS_06035</name>
</gene>
<dbReference type="EMBL" id="JBHUHP010000004">
    <property type="protein sequence ID" value="MFD2091131.1"/>
    <property type="molecule type" value="Genomic_DNA"/>
</dbReference>
<dbReference type="Gene3D" id="1.25.40.10">
    <property type="entry name" value="Tetratricopeptide repeat domain"/>
    <property type="match status" value="1"/>
</dbReference>
<proteinExistence type="predicted"/>
<comment type="caution">
    <text evidence="2">The sequence shown here is derived from an EMBL/GenBank/DDBJ whole genome shotgun (WGS) entry which is preliminary data.</text>
</comment>
<evidence type="ECO:0000313" key="3">
    <source>
        <dbReference type="Proteomes" id="UP001597402"/>
    </source>
</evidence>
<dbReference type="SUPFAM" id="SSF48452">
    <property type="entry name" value="TPR-like"/>
    <property type="match status" value="1"/>
</dbReference>
<organism evidence="2 3">
    <name type="scientific">Blastococcus deserti</name>
    <dbReference type="NCBI Taxonomy" id="2259033"/>
    <lineage>
        <taxon>Bacteria</taxon>
        <taxon>Bacillati</taxon>
        <taxon>Actinomycetota</taxon>
        <taxon>Actinomycetes</taxon>
        <taxon>Geodermatophilales</taxon>
        <taxon>Geodermatophilaceae</taxon>
        <taxon>Blastococcus</taxon>
    </lineage>
</organism>
<keyword evidence="3" id="KW-1185">Reference proteome</keyword>
<dbReference type="InterPro" id="IPR005158">
    <property type="entry name" value="BTAD"/>
</dbReference>
<dbReference type="Proteomes" id="UP001597402">
    <property type="component" value="Unassembled WGS sequence"/>
</dbReference>
<dbReference type="InterPro" id="IPR051677">
    <property type="entry name" value="AfsR-DnrI-RedD_regulator"/>
</dbReference>
<dbReference type="PANTHER" id="PTHR35807">
    <property type="entry name" value="TRANSCRIPTIONAL REGULATOR REDD-RELATED"/>
    <property type="match status" value="1"/>
</dbReference>
<name>A0ABW4X6X4_9ACTN</name>
<feature type="domain" description="Bacterial transcriptional activator" evidence="1">
    <location>
        <begin position="100"/>
        <end position="238"/>
    </location>
</feature>
<dbReference type="SMART" id="SM01043">
    <property type="entry name" value="BTAD"/>
    <property type="match status" value="1"/>
</dbReference>
<dbReference type="Pfam" id="PF03704">
    <property type="entry name" value="BTAD"/>
    <property type="match status" value="1"/>
</dbReference>
<evidence type="ECO:0000313" key="2">
    <source>
        <dbReference type="EMBL" id="MFD2091131.1"/>
    </source>
</evidence>
<protein>
    <submittedName>
        <fullName evidence="2">BTAD domain-containing putative transcriptional regulator</fullName>
    </submittedName>
</protein>
<evidence type="ECO:0000259" key="1">
    <source>
        <dbReference type="SMART" id="SM01043"/>
    </source>
</evidence>
<accession>A0ABW4X6X4</accession>
<dbReference type="RefSeq" id="WP_376873073.1">
    <property type="nucleotide sequence ID" value="NZ_JBHUHP010000004.1"/>
</dbReference>
<sequence length="276" mass="30129">MDVSPHLRVGLLDGFVLHRGVDGRETVVDGLPRCAQRLIAYLSLCGRPARAAVAGQLWPDVPESHAHGSLRSALWRVQKVAPGLVDSSGGALGLAGGVRVDAREFKDWAQGVLDPTAAVDGSSWPHPGLDGELLPGWYDDWVLLERERLRQLRLHVLEALSARLLSAGRYGEAVQAAYAAVRAEPLRESAHRAVVGAHLTEGNVVEAVRAYRTFRELLARELSVTPSKQMEQLIARAQPVRAEHTTGVPTQRLPHDLAGPELRSEVTAHFTHRGRR</sequence>
<reference evidence="3" key="1">
    <citation type="journal article" date="2019" name="Int. J. Syst. Evol. Microbiol.">
        <title>The Global Catalogue of Microorganisms (GCM) 10K type strain sequencing project: providing services to taxonomists for standard genome sequencing and annotation.</title>
        <authorList>
            <consortium name="The Broad Institute Genomics Platform"/>
            <consortium name="The Broad Institute Genome Sequencing Center for Infectious Disease"/>
            <person name="Wu L."/>
            <person name="Ma J."/>
        </authorList>
    </citation>
    <scope>NUCLEOTIDE SEQUENCE [LARGE SCALE GENOMIC DNA]</scope>
    <source>
        <strain evidence="3">JCM 3338</strain>
    </source>
</reference>
<dbReference type="InterPro" id="IPR011990">
    <property type="entry name" value="TPR-like_helical_dom_sf"/>
</dbReference>